<gene>
    <name evidence="9" type="ORF">ICN82_09810</name>
</gene>
<evidence type="ECO:0000259" key="8">
    <source>
        <dbReference type="PROSITE" id="PS50893"/>
    </source>
</evidence>
<dbReference type="InterPro" id="IPR008995">
    <property type="entry name" value="Mo/tungstate-bd_C_term_dom"/>
</dbReference>
<dbReference type="InterPro" id="IPR012340">
    <property type="entry name" value="NA-bd_OB-fold"/>
</dbReference>
<dbReference type="GO" id="GO:0005524">
    <property type="term" value="F:ATP binding"/>
    <property type="evidence" value="ECO:0007669"/>
    <property type="project" value="UniProtKB-KW"/>
</dbReference>
<accession>A0A8J6YVP6</accession>
<keyword evidence="10" id="KW-1185">Reference proteome</keyword>
<dbReference type="AlphaFoldDB" id="A0A8J6YVP6"/>
<reference evidence="9" key="1">
    <citation type="submission" date="2020-09" db="EMBL/GenBank/DDBJ databases">
        <title>A novel bacterium of genus Mangrovicoccus, isolated from South China Sea.</title>
        <authorList>
            <person name="Huang H."/>
            <person name="Mo K."/>
            <person name="Hu Y."/>
        </authorList>
    </citation>
    <scope>NUCLEOTIDE SEQUENCE</scope>
    <source>
        <strain evidence="9">HB182678</strain>
    </source>
</reference>
<dbReference type="PROSITE" id="PS00211">
    <property type="entry name" value="ABC_TRANSPORTER_1"/>
    <property type="match status" value="1"/>
</dbReference>
<dbReference type="Gene3D" id="2.40.50.140">
    <property type="entry name" value="Nucleic acid-binding proteins"/>
    <property type="match status" value="1"/>
</dbReference>
<dbReference type="InterPro" id="IPR003439">
    <property type="entry name" value="ABC_transporter-like_ATP-bd"/>
</dbReference>
<feature type="domain" description="ABC transporter" evidence="8">
    <location>
        <begin position="4"/>
        <end position="234"/>
    </location>
</feature>
<dbReference type="InterPro" id="IPR027417">
    <property type="entry name" value="P-loop_NTPase"/>
</dbReference>
<dbReference type="InterPro" id="IPR047641">
    <property type="entry name" value="ABC_transpr_MalK/UgpC-like"/>
</dbReference>
<dbReference type="Gene3D" id="3.40.50.300">
    <property type="entry name" value="P-loop containing nucleotide triphosphate hydrolases"/>
    <property type="match status" value="1"/>
</dbReference>
<dbReference type="PROSITE" id="PS50893">
    <property type="entry name" value="ABC_TRANSPORTER_2"/>
    <property type="match status" value="1"/>
</dbReference>
<comment type="similarity">
    <text evidence="1">Belongs to the ABC transporter superfamily.</text>
</comment>
<dbReference type="GO" id="GO:0055052">
    <property type="term" value="C:ATP-binding cassette (ABC) transporter complex, substrate-binding subunit-containing"/>
    <property type="evidence" value="ECO:0007669"/>
    <property type="project" value="TreeGrafter"/>
</dbReference>
<dbReference type="SUPFAM" id="SSF52540">
    <property type="entry name" value="P-loop containing nucleoside triphosphate hydrolases"/>
    <property type="match status" value="1"/>
</dbReference>
<dbReference type="Pfam" id="PF17912">
    <property type="entry name" value="OB_MalK"/>
    <property type="match status" value="1"/>
</dbReference>
<organism evidence="9 10">
    <name type="scientific">Mangrovicoccus algicola</name>
    <dbReference type="NCBI Taxonomy" id="2771008"/>
    <lineage>
        <taxon>Bacteria</taxon>
        <taxon>Pseudomonadati</taxon>
        <taxon>Pseudomonadota</taxon>
        <taxon>Alphaproteobacteria</taxon>
        <taxon>Rhodobacterales</taxon>
        <taxon>Paracoccaceae</taxon>
        <taxon>Mangrovicoccus</taxon>
    </lineage>
</organism>
<proteinExistence type="inferred from homology"/>
<dbReference type="Proteomes" id="UP000609121">
    <property type="component" value="Unassembled WGS sequence"/>
</dbReference>
<evidence type="ECO:0000313" key="10">
    <source>
        <dbReference type="Proteomes" id="UP000609121"/>
    </source>
</evidence>
<evidence type="ECO:0000256" key="4">
    <source>
        <dbReference type="ARBA" id="ARBA00022741"/>
    </source>
</evidence>
<dbReference type="InterPro" id="IPR003593">
    <property type="entry name" value="AAA+_ATPase"/>
</dbReference>
<keyword evidence="6" id="KW-1278">Translocase</keyword>
<evidence type="ECO:0000256" key="7">
    <source>
        <dbReference type="ARBA" id="ARBA00023136"/>
    </source>
</evidence>
<protein>
    <submittedName>
        <fullName evidence="9">ABC transporter ATP-binding protein</fullName>
    </submittedName>
</protein>
<evidence type="ECO:0000256" key="6">
    <source>
        <dbReference type="ARBA" id="ARBA00022967"/>
    </source>
</evidence>
<keyword evidence="2" id="KW-0813">Transport</keyword>
<dbReference type="InterPro" id="IPR040582">
    <property type="entry name" value="OB_MalK-like"/>
</dbReference>
<dbReference type="SMART" id="SM00382">
    <property type="entry name" value="AAA"/>
    <property type="match status" value="1"/>
</dbReference>
<name>A0A8J6YVP6_9RHOB</name>
<dbReference type="GO" id="GO:0016887">
    <property type="term" value="F:ATP hydrolysis activity"/>
    <property type="evidence" value="ECO:0007669"/>
    <property type="project" value="InterPro"/>
</dbReference>
<keyword evidence="5 9" id="KW-0067">ATP-binding</keyword>
<dbReference type="Gene3D" id="2.40.50.100">
    <property type="match status" value="1"/>
</dbReference>
<keyword evidence="4" id="KW-0547">Nucleotide-binding</keyword>
<comment type="caution">
    <text evidence="9">The sequence shown here is derived from an EMBL/GenBank/DDBJ whole genome shotgun (WGS) entry which is preliminary data.</text>
</comment>
<dbReference type="InterPro" id="IPR017871">
    <property type="entry name" value="ABC_transporter-like_CS"/>
</dbReference>
<dbReference type="SUPFAM" id="SSF50331">
    <property type="entry name" value="MOP-like"/>
    <property type="match status" value="1"/>
</dbReference>
<evidence type="ECO:0000256" key="1">
    <source>
        <dbReference type="ARBA" id="ARBA00005417"/>
    </source>
</evidence>
<keyword evidence="3" id="KW-1003">Cell membrane</keyword>
<evidence type="ECO:0000256" key="5">
    <source>
        <dbReference type="ARBA" id="ARBA00022840"/>
    </source>
</evidence>
<keyword evidence="7" id="KW-0472">Membrane</keyword>
<dbReference type="PANTHER" id="PTHR43875:SF15">
    <property type="entry name" value="TREHALOSE IMPORT ATP-BINDING PROTEIN SUGC"/>
    <property type="match status" value="1"/>
</dbReference>
<evidence type="ECO:0000313" key="9">
    <source>
        <dbReference type="EMBL" id="MBE3638497.1"/>
    </source>
</evidence>
<evidence type="ECO:0000256" key="3">
    <source>
        <dbReference type="ARBA" id="ARBA00022475"/>
    </source>
</evidence>
<dbReference type="Pfam" id="PF00005">
    <property type="entry name" value="ABC_tran"/>
    <property type="match status" value="1"/>
</dbReference>
<dbReference type="EMBL" id="JACVXA010000023">
    <property type="protein sequence ID" value="MBE3638497.1"/>
    <property type="molecule type" value="Genomic_DNA"/>
</dbReference>
<dbReference type="GO" id="GO:0140359">
    <property type="term" value="F:ABC-type transporter activity"/>
    <property type="evidence" value="ECO:0007669"/>
    <property type="project" value="UniProtKB-ARBA"/>
</dbReference>
<evidence type="ECO:0000256" key="2">
    <source>
        <dbReference type="ARBA" id="ARBA00022448"/>
    </source>
</evidence>
<sequence>MARVELQQVTKRFGDFQAVGPVDLVAEEGEFLVLLGPSGCGKSTTMRMIAGLDDVTSGRVLFDGTDMGRTPPADRDVAMVFQSYALYPNLTVFENIRFPLKMRKMARGAQEALVREAAERVGLSDQLAKRPSALSGGQKQRVALARAIVRQPRVFLMDEPLSNLDHKLRLSTRAHIRHLTRDLGVTTIYVTHDQAEAMTLADRIVVMRKGQIVQVGTPRELYERPGCAFVAGFVGSPAMNLMRGRIRGGVFRGEDVQIEGLAADDGEVILGFRAEEAQVLSEHMGFTGCEISAPLYELEPLGDCVMVLVEAGGAMVTARAPREFEARPGDRIRIVVPPNACHVFDAETGARRDPAARQGGGWGG</sequence>
<dbReference type="FunFam" id="3.40.50.300:FF:000042">
    <property type="entry name" value="Maltose/maltodextrin ABC transporter, ATP-binding protein"/>
    <property type="match status" value="1"/>
</dbReference>
<dbReference type="PANTHER" id="PTHR43875">
    <property type="entry name" value="MALTODEXTRIN IMPORT ATP-BINDING PROTEIN MSMX"/>
    <property type="match status" value="1"/>
</dbReference>
<dbReference type="RefSeq" id="WP_193182134.1">
    <property type="nucleotide sequence ID" value="NZ_JACVXA010000023.1"/>
</dbReference>